<evidence type="ECO:0000313" key="1">
    <source>
        <dbReference type="EMBL" id="AES58733.2"/>
    </source>
</evidence>
<dbReference type="Gene3D" id="2.170.270.10">
    <property type="entry name" value="SET domain"/>
    <property type="match status" value="2"/>
</dbReference>
<accession>G7I3E8</accession>
<dbReference type="AlphaFoldDB" id="G7I3E8"/>
<dbReference type="HOGENOM" id="CLU_1117133_0_0_1"/>
<dbReference type="Proteomes" id="UP000002051">
    <property type="component" value="Unassembled WGS sequence"/>
</dbReference>
<dbReference type="eggNOG" id="KOG1083">
    <property type="taxonomic scope" value="Eukaryota"/>
</dbReference>
<dbReference type="InterPro" id="IPR046341">
    <property type="entry name" value="SET_dom_sf"/>
</dbReference>
<accession>A0A0C3UHZ7</accession>
<reference evidence="1 3" key="2">
    <citation type="journal article" date="2014" name="BMC Genomics">
        <title>An improved genome release (version Mt4.0) for the model legume Medicago truncatula.</title>
        <authorList>
            <person name="Tang H."/>
            <person name="Krishnakumar V."/>
            <person name="Bidwell S."/>
            <person name="Rosen B."/>
            <person name="Chan A."/>
            <person name="Zhou S."/>
            <person name="Gentzbittel L."/>
            <person name="Childs K.L."/>
            <person name="Yandell M."/>
            <person name="Gundlach H."/>
            <person name="Mayer K.F."/>
            <person name="Schwartz D.C."/>
            <person name="Town C.D."/>
        </authorList>
    </citation>
    <scope>GENOME REANNOTATION</scope>
    <source>
        <strain evidence="1">A17</strain>
        <strain evidence="2 3">cv. Jemalong A17</strain>
    </source>
</reference>
<proteinExistence type="predicted"/>
<dbReference type="PANTHER" id="PTHR48442">
    <property type="entry name" value="SET DOMAIN-CONTAINING PROTEIN"/>
    <property type="match status" value="1"/>
</dbReference>
<dbReference type="EMBL" id="CM001217">
    <property type="protein sequence ID" value="AES58733.2"/>
    <property type="molecule type" value="Genomic_DNA"/>
</dbReference>
<dbReference type="InterPro" id="IPR053114">
    <property type="entry name" value="ATXR5/ATXR6"/>
</dbReference>
<organism evidence="1 3">
    <name type="scientific">Medicago truncatula</name>
    <name type="common">Barrel medic</name>
    <name type="synonym">Medicago tribuloides</name>
    <dbReference type="NCBI Taxonomy" id="3880"/>
    <lineage>
        <taxon>Eukaryota</taxon>
        <taxon>Viridiplantae</taxon>
        <taxon>Streptophyta</taxon>
        <taxon>Embryophyta</taxon>
        <taxon>Tracheophyta</taxon>
        <taxon>Spermatophyta</taxon>
        <taxon>Magnoliopsida</taxon>
        <taxon>eudicotyledons</taxon>
        <taxon>Gunneridae</taxon>
        <taxon>Pentapetalae</taxon>
        <taxon>rosids</taxon>
        <taxon>fabids</taxon>
        <taxon>Fabales</taxon>
        <taxon>Fabaceae</taxon>
        <taxon>Papilionoideae</taxon>
        <taxon>50 kb inversion clade</taxon>
        <taxon>NPAAA clade</taxon>
        <taxon>Hologalegina</taxon>
        <taxon>IRL clade</taxon>
        <taxon>Trifolieae</taxon>
        <taxon>Medicago</taxon>
    </lineage>
</organism>
<dbReference type="PANTHER" id="PTHR48442:SF1">
    <property type="entry name" value="SET DOMAIN-CONTAINING PROTEIN"/>
    <property type="match status" value="1"/>
</dbReference>
<evidence type="ECO:0000313" key="2">
    <source>
        <dbReference type="EnsemblPlants" id="AES58733"/>
    </source>
</evidence>
<gene>
    <name evidence="1" type="ordered locus">MTR_1g007690</name>
</gene>
<dbReference type="PaxDb" id="3880-AES58733"/>
<evidence type="ECO:0000313" key="3">
    <source>
        <dbReference type="Proteomes" id="UP000002051"/>
    </source>
</evidence>
<protein>
    <submittedName>
        <fullName evidence="1">Histone-lysine N-methyltransferase ATXR5, putative</fullName>
    </submittedName>
</protein>
<dbReference type="STRING" id="3880.G7I3E8"/>
<reference evidence="2" key="3">
    <citation type="submission" date="2015-04" db="UniProtKB">
        <authorList>
            <consortium name="EnsemblPlants"/>
        </authorList>
    </citation>
    <scope>IDENTIFICATION</scope>
    <source>
        <strain evidence="2">cv. Jemalong A17</strain>
    </source>
</reference>
<name>G7I3E8_MEDTR</name>
<reference evidence="1 3" key="1">
    <citation type="journal article" date="2011" name="Nature">
        <title>The Medicago genome provides insight into the evolution of rhizobial symbioses.</title>
        <authorList>
            <person name="Young N.D."/>
            <person name="Debelle F."/>
            <person name="Oldroyd G.E."/>
            <person name="Geurts R."/>
            <person name="Cannon S.B."/>
            <person name="Udvardi M.K."/>
            <person name="Benedito V.A."/>
            <person name="Mayer K.F."/>
            <person name="Gouzy J."/>
            <person name="Schoof H."/>
            <person name="Van de Peer Y."/>
            <person name="Proost S."/>
            <person name="Cook D.R."/>
            <person name="Meyers B.C."/>
            <person name="Spannagl M."/>
            <person name="Cheung F."/>
            <person name="De Mita S."/>
            <person name="Krishnakumar V."/>
            <person name="Gundlach H."/>
            <person name="Zhou S."/>
            <person name="Mudge J."/>
            <person name="Bharti A.K."/>
            <person name="Murray J.D."/>
            <person name="Naoumkina M.A."/>
            <person name="Rosen B."/>
            <person name="Silverstein K.A."/>
            <person name="Tang H."/>
            <person name="Rombauts S."/>
            <person name="Zhao P.X."/>
            <person name="Zhou P."/>
            <person name="Barbe V."/>
            <person name="Bardou P."/>
            <person name="Bechner M."/>
            <person name="Bellec A."/>
            <person name="Berger A."/>
            <person name="Berges H."/>
            <person name="Bidwell S."/>
            <person name="Bisseling T."/>
            <person name="Choisne N."/>
            <person name="Couloux A."/>
            <person name="Denny R."/>
            <person name="Deshpande S."/>
            <person name="Dai X."/>
            <person name="Doyle J.J."/>
            <person name="Dudez A.M."/>
            <person name="Farmer A.D."/>
            <person name="Fouteau S."/>
            <person name="Franken C."/>
            <person name="Gibelin C."/>
            <person name="Gish J."/>
            <person name="Goldstein S."/>
            <person name="Gonzalez A.J."/>
            <person name="Green P.J."/>
            <person name="Hallab A."/>
            <person name="Hartog M."/>
            <person name="Hua A."/>
            <person name="Humphray S.J."/>
            <person name="Jeong D.H."/>
            <person name="Jing Y."/>
            <person name="Jocker A."/>
            <person name="Kenton S.M."/>
            <person name="Kim D.J."/>
            <person name="Klee K."/>
            <person name="Lai H."/>
            <person name="Lang C."/>
            <person name="Lin S."/>
            <person name="Macmil S.L."/>
            <person name="Magdelenat G."/>
            <person name="Matthews L."/>
            <person name="McCorrison J."/>
            <person name="Monaghan E.L."/>
            <person name="Mun J.H."/>
            <person name="Najar F.Z."/>
            <person name="Nicholson C."/>
            <person name="Noirot C."/>
            <person name="O'Bleness M."/>
            <person name="Paule C.R."/>
            <person name="Poulain J."/>
            <person name="Prion F."/>
            <person name="Qin B."/>
            <person name="Qu C."/>
            <person name="Retzel E.F."/>
            <person name="Riddle C."/>
            <person name="Sallet E."/>
            <person name="Samain S."/>
            <person name="Samson N."/>
            <person name="Sanders I."/>
            <person name="Saurat O."/>
            <person name="Scarpelli C."/>
            <person name="Schiex T."/>
            <person name="Segurens B."/>
            <person name="Severin A.J."/>
            <person name="Sherrier D.J."/>
            <person name="Shi R."/>
            <person name="Sims S."/>
            <person name="Singer S.R."/>
            <person name="Sinharoy S."/>
            <person name="Sterck L."/>
            <person name="Viollet A."/>
            <person name="Wang B.B."/>
            <person name="Wang K."/>
            <person name="Wang M."/>
            <person name="Wang X."/>
            <person name="Warfsmann J."/>
            <person name="Weissenbach J."/>
            <person name="White D.D."/>
            <person name="White J.D."/>
            <person name="Wiley G.B."/>
            <person name="Wincker P."/>
            <person name="Xing Y."/>
            <person name="Yang L."/>
            <person name="Yao Z."/>
            <person name="Ying F."/>
            <person name="Zhai J."/>
            <person name="Zhou L."/>
            <person name="Zuber A."/>
            <person name="Denarie J."/>
            <person name="Dixon R.A."/>
            <person name="May G.D."/>
            <person name="Schwartz D.C."/>
            <person name="Rogers J."/>
            <person name="Quetier F."/>
            <person name="Town C.D."/>
            <person name="Roe B.A."/>
        </authorList>
    </citation>
    <scope>NUCLEOTIDE SEQUENCE [LARGE SCALE GENOMIC DNA]</scope>
    <source>
        <strain evidence="1">A17</strain>
        <strain evidence="2 3">cv. Jemalong A17</strain>
    </source>
</reference>
<sequence>MASLATALTATKTEFSNELTYTAGMALGDANSPALERGGMQMFSKEDTKALNLCRRMMERGECPPLTVEADKSIKESTIITEYVGDVDFLVNREYDNGDNKRSNISRFVNGINNHTIEGKKKQNLKSMRFNVDGERLYYDYNGYEHEYPSEHFDLLYLELEIAPKQCIASISCTDGGGGSTAFSVLDSALADVHHKEKLPYGWPHGSKTTKMQHGILFKRDFIKKFIPDLWEMLKVAEEKEKQEKKGRR</sequence>
<dbReference type="EnsemblPlants" id="AES58733">
    <property type="protein sequence ID" value="AES58733"/>
    <property type="gene ID" value="MTR_1g007690"/>
</dbReference>
<keyword evidence="3" id="KW-1185">Reference proteome</keyword>